<dbReference type="SUPFAM" id="SSF56519">
    <property type="entry name" value="Penicillin binding protein dimerisation domain"/>
    <property type="match status" value="1"/>
</dbReference>
<accession>A0ABS8PQI2</accession>
<feature type="domain" description="PASTA" evidence="5">
    <location>
        <begin position="652"/>
        <end position="710"/>
    </location>
</feature>
<sequence>MEIKKDILWRVYLCFIGIVLLCVLVLGRATVIQRVQGEHWRSMGDSMHQKIVEINADRGTIFSEDGQMLSTSLPQFDVYMDFMAEGLRLKNGKVYKENIDSFAMAMADYFKDKTVKQYRKEFDEAYQKGSRYYALKKKISFEEFKALRNFPLIRLGKNKSGIVVEESSRRIAPFGLLANRTIGLSREYVNSNGKVKKMNVGLEMSYDSLLNGQNGQRVVRYISGGAVPVEGFQVEPENGKDIYTTLDVNMQDITETALLRMLQSTRAEYGTAIVMETGTGKIKAIANLGRNRGDTTYWENDNYALRVTEPGSTIKMVTLLAALDKGTSKPNDLVEVGMAGRMQVGPRMVTDAERSPKPVLSIEECVAHSSNVGLAKIALKAFGSNPSEFGEYLRKYHMAQRSPIDLAHVPKPRMAPLEKDHGGLMNMLTMSFGYALNVSPLQTLTLYNAVANGGKMMRPYLVSSIRNQGVVVENIQPEVMIESIAKTSTLKAARESLEMAITEGTGRVPFKDMPFKVAGKTGTAHVSDGAIKYGNNVYQASFVGYFPADRPQYTCIVVVRTAPGAALHYGGQIGAPVFREIATKVYSMYVERKTPKSYEGAKDSTSYFYAGSATAIKNVLGMLNIPFVDSLQANQWATMYAKKFKPVITGNTVRANVMPSVKGMGLRDAISLLEPMGLRIKVQGSGKVQGQSIAPGAAFAKGQAVILNLA</sequence>
<keyword evidence="2" id="KW-0645">Protease</keyword>
<dbReference type="Gene3D" id="3.90.1310.10">
    <property type="entry name" value="Penicillin-binding protein 2a (Domain 2)"/>
    <property type="match status" value="1"/>
</dbReference>
<dbReference type="Pfam" id="PF03793">
    <property type="entry name" value="PASTA"/>
    <property type="match status" value="1"/>
</dbReference>
<keyword evidence="7" id="KW-1185">Reference proteome</keyword>
<comment type="subcellular location">
    <subcellularLocation>
        <location evidence="1">Membrane</location>
    </subcellularLocation>
</comment>
<evidence type="ECO:0000256" key="3">
    <source>
        <dbReference type="ARBA" id="ARBA00023136"/>
    </source>
</evidence>
<dbReference type="Gene3D" id="3.40.710.10">
    <property type="entry name" value="DD-peptidase/beta-lactamase superfamily"/>
    <property type="match status" value="1"/>
</dbReference>
<dbReference type="RefSeq" id="WP_231004612.1">
    <property type="nucleotide sequence ID" value="NZ_JAJNEC010000005.1"/>
</dbReference>
<evidence type="ECO:0000259" key="5">
    <source>
        <dbReference type="PROSITE" id="PS51178"/>
    </source>
</evidence>
<keyword evidence="3 4" id="KW-0472">Membrane</keyword>
<dbReference type="InterPro" id="IPR005311">
    <property type="entry name" value="PBP_dimer"/>
</dbReference>
<name>A0ABS8PQI2_9BACT</name>
<dbReference type="CDD" id="cd06575">
    <property type="entry name" value="PASTA_Pbp2x-like_2"/>
    <property type="match status" value="1"/>
</dbReference>
<evidence type="ECO:0000256" key="1">
    <source>
        <dbReference type="ARBA" id="ARBA00004370"/>
    </source>
</evidence>
<evidence type="ECO:0000313" key="7">
    <source>
        <dbReference type="Proteomes" id="UP001199816"/>
    </source>
</evidence>
<keyword evidence="2" id="KW-0378">Hydrolase</keyword>
<dbReference type="SUPFAM" id="SSF54184">
    <property type="entry name" value="Penicillin-binding protein 2x (pbp-2x), c-terminal domain"/>
    <property type="match status" value="1"/>
</dbReference>
<reference evidence="6 7" key="1">
    <citation type="submission" date="2021-11" db="EMBL/GenBank/DDBJ databases">
        <title>Genomic of Niabella pedocola.</title>
        <authorList>
            <person name="Wu T."/>
        </authorList>
    </citation>
    <scope>NUCLEOTIDE SEQUENCE [LARGE SCALE GENOMIC DNA]</scope>
    <source>
        <strain evidence="6 7">JCM 31011</strain>
    </source>
</reference>
<feature type="transmembrane region" description="Helical" evidence="4">
    <location>
        <begin position="7"/>
        <end position="27"/>
    </location>
</feature>
<keyword evidence="4" id="KW-0812">Transmembrane</keyword>
<dbReference type="PROSITE" id="PS51178">
    <property type="entry name" value="PASTA"/>
    <property type="match status" value="1"/>
</dbReference>
<dbReference type="InterPro" id="IPR050515">
    <property type="entry name" value="Beta-lactam/transpept"/>
</dbReference>
<dbReference type="Gene3D" id="3.30.450.330">
    <property type="match status" value="1"/>
</dbReference>
<comment type="caution">
    <text evidence="6">The sequence shown here is derived from an EMBL/GenBank/DDBJ whole genome shotgun (WGS) entry which is preliminary data.</text>
</comment>
<evidence type="ECO:0000313" key="6">
    <source>
        <dbReference type="EMBL" id="MCD2423348.1"/>
    </source>
</evidence>
<dbReference type="PANTHER" id="PTHR30627:SF1">
    <property type="entry name" value="PEPTIDOGLYCAN D,D-TRANSPEPTIDASE FTSI"/>
    <property type="match status" value="1"/>
</dbReference>
<dbReference type="InterPro" id="IPR036138">
    <property type="entry name" value="PBP_dimer_sf"/>
</dbReference>
<proteinExistence type="predicted"/>
<evidence type="ECO:0000256" key="2">
    <source>
        <dbReference type="ARBA" id="ARBA00022645"/>
    </source>
</evidence>
<protein>
    <submittedName>
        <fullName evidence="6">Transpeptidase family protein</fullName>
    </submittedName>
</protein>
<organism evidence="6 7">
    <name type="scientific">Niabella pedocola</name>
    <dbReference type="NCBI Taxonomy" id="1752077"/>
    <lineage>
        <taxon>Bacteria</taxon>
        <taxon>Pseudomonadati</taxon>
        <taxon>Bacteroidota</taxon>
        <taxon>Chitinophagia</taxon>
        <taxon>Chitinophagales</taxon>
        <taxon>Chitinophagaceae</taxon>
        <taxon>Niabella</taxon>
    </lineage>
</organism>
<keyword evidence="4" id="KW-1133">Transmembrane helix</keyword>
<dbReference type="SMART" id="SM00740">
    <property type="entry name" value="PASTA"/>
    <property type="match status" value="1"/>
</dbReference>
<dbReference type="Proteomes" id="UP001199816">
    <property type="component" value="Unassembled WGS sequence"/>
</dbReference>
<gene>
    <name evidence="6" type="ORF">LQ567_11295</name>
</gene>
<dbReference type="InterPro" id="IPR012338">
    <property type="entry name" value="Beta-lactam/transpept-like"/>
</dbReference>
<keyword evidence="2" id="KW-0121">Carboxypeptidase</keyword>
<dbReference type="SUPFAM" id="SSF56601">
    <property type="entry name" value="beta-lactamase/transpeptidase-like"/>
    <property type="match status" value="1"/>
</dbReference>
<dbReference type="PANTHER" id="PTHR30627">
    <property type="entry name" value="PEPTIDOGLYCAN D,D-TRANSPEPTIDASE"/>
    <property type="match status" value="1"/>
</dbReference>
<dbReference type="EMBL" id="JAJNEC010000005">
    <property type="protein sequence ID" value="MCD2423348.1"/>
    <property type="molecule type" value="Genomic_DNA"/>
</dbReference>
<dbReference type="Pfam" id="PF00905">
    <property type="entry name" value="Transpeptidase"/>
    <property type="match status" value="1"/>
</dbReference>
<dbReference type="InterPro" id="IPR001460">
    <property type="entry name" value="PCN-bd_Tpept"/>
</dbReference>
<evidence type="ECO:0000256" key="4">
    <source>
        <dbReference type="SAM" id="Phobius"/>
    </source>
</evidence>
<dbReference type="InterPro" id="IPR005543">
    <property type="entry name" value="PASTA_dom"/>
</dbReference>
<dbReference type="Pfam" id="PF03717">
    <property type="entry name" value="PBP_dimer"/>
    <property type="match status" value="1"/>
</dbReference>